<gene>
    <name evidence="7" type="ORF">TPAR_03921</name>
</gene>
<evidence type="ECO:0000256" key="4">
    <source>
        <dbReference type="ARBA" id="ARBA00038493"/>
    </source>
</evidence>
<dbReference type="SUPFAM" id="SSF52317">
    <property type="entry name" value="Class I glutamine amidotransferase-like"/>
    <property type="match status" value="1"/>
</dbReference>
<feature type="non-terminal residue" evidence="7">
    <location>
        <position position="1"/>
    </location>
</feature>
<dbReference type="EC" id="4.2.1.130" evidence="1"/>
<accession>A0A2S4L0G8</accession>
<comment type="catalytic activity">
    <reaction evidence="5">
        <text>methylglyoxal + H2O = (R)-lactate + H(+)</text>
        <dbReference type="Rhea" id="RHEA:27754"/>
        <dbReference type="ChEBI" id="CHEBI:15377"/>
        <dbReference type="ChEBI" id="CHEBI:15378"/>
        <dbReference type="ChEBI" id="CHEBI:16004"/>
        <dbReference type="ChEBI" id="CHEBI:17158"/>
        <dbReference type="EC" id="4.2.1.130"/>
    </reaction>
</comment>
<keyword evidence="2" id="KW-0346">Stress response</keyword>
<keyword evidence="3" id="KW-0456">Lyase</keyword>
<dbReference type="PANTHER" id="PTHR48094">
    <property type="entry name" value="PROTEIN/NUCLEIC ACID DEGLYCASE DJ-1-RELATED"/>
    <property type="match status" value="1"/>
</dbReference>
<dbReference type="PANTHER" id="PTHR48094:SF11">
    <property type="entry name" value="GLUTATHIONE-INDEPENDENT GLYOXALASE HSP31-RELATED"/>
    <property type="match status" value="1"/>
</dbReference>
<dbReference type="GO" id="GO:0019172">
    <property type="term" value="F:glyoxalase III activity"/>
    <property type="evidence" value="ECO:0007669"/>
    <property type="project" value="UniProtKB-EC"/>
</dbReference>
<dbReference type="Proteomes" id="UP000237481">
    <property type="component" value="Unassembled WGS sequence"/>
</dbReference>
<organism evidence="7 8">
    <name type="scientific">Tolypocladium paradoxum</name>
    <dbReference type="NCBI Taxonomy" id="94208"/>
    <lineage>
        <taxon>Eukaryota</taxon>
        <taxon>Fungi</taxon>
        <taxon>Dikarya</taxon>
        <taxon>Ascomycota</taxon>
        <taxon>Pezizomycotina</taxon>
        <taxon>Sordariomycetes</taxon>
        <taxon>Hypocreomycetidae</taxon>
        <taxon>Hypocreales</taxon>
        <taxon>Ophiocordycipitaceae</taxon>
        <taxon>Tolypocladium</taxon>
    </lineage>
</organism>
<evidence type="ECO:0000259" key="6">
    <source>
        <dbReference type="Pfam" id="PF01965"/>
    </source>
</evidence>
<evidence type="ECO:0000256" key="2">
    <source>
        <dbReference type="ARBA" id="ARBA00023016"/>
    </source>
</evidence>
<proteinExistence type="inferred from homology"/>
<keyword evidence="8" id="KW-1185">Reference proteome</keyword>
<comment type="similarity">
    <text evidence="4">Belongs to the peptidase C56 family. HSP31-like subfamily.</text>
</comment>
<feature type="non-terminal residue" evidence="7">
    <location>
        <position position="206"/>
    </location>
</feature>
<name>A0A2S4L0G8_9HYPO</name>
<dbReference type="GO" id="GO:0005737">
    <property type="term" value="C:cytoplasm"/>
    <property type="evidence" value="ECO:0007669"/>
    <property type="project" value="TreeGrafter"/>
</dbReference>
<dbReference type="AlphaFoldDB" id="A0A2S4L0G8"/>
<evidence type="ECO:0000256" key="5">
    <source>
        <dbReference type="ARBA" id="ARBA00048082"/>
    </source>
</evidence>
<dbReference type="InterPro" id="IPR029062">
    <property type="entry name" value="Class_I_gatase-like"/>
</dbReference>
<dbReference type="Pfam" id="PF01965">
    <property type="entry name" value="DJ-1_PfpI"/>
    <property type="match status" value="1"/>
</dbReference>
<dbReference type="STRING" id="94208.A0A2S4L0G8"/>
<evidence type="ECO:0000313" key="8">
    <source>
        <dbReference type="Proteomes" id="UP000237481"/>
    </source>
</evidence>
<reference evidence="7 8" key="1">
    <citation type="submission" date="2018-01" db="EMBL/GenBank/DDBJ databases">
        <title>Harnessing the power of phylogenomics to disentangle the directionality and signatures of interkingdom host jumping in the parasitic fungal genus Tolypocladium.</title>
        <authorList>
            <person name="Quandt C.A."/>
            <person name="Patterson W."/>
            <person name="Spatafora J.W."/>
        </authorList>
    </citation>
    <scope>NUCLEOTIDE SEQUENCE [LARGE SCALE GENOMIC DNA]</scope>
    <source>
        <strain evidence="7 8">NRBC 100945</strain>
    </source>
</reference>
<dbReference type="OrthoDB" id="543156at2759"/>
<sequence>CIEIGLTPCRQIARACPPVRCPRPQGRNRRRLPQGGVAPLDPGFAEMFKADESSANLFKNHKSVWESTKPLKDFVGRSSGFDALFYPGGHGPMYDLVYDKDSIQLIEEFYKAVTLVAAACHGPIVCAHAKVNGEPLLMGREVAGFAKRRRTSEAMPFLREDELKTVGAKFALTPQAWDAVVVEARSSLDRPRRRHMQRPIWKFHKQ</sequence>
<evidence type="ECO:0000256" key="3">
    <source>
        <dbReference type="ARBA" id="ARBA00023239"/>
    </source>
</evidence>
<feature type="domain" description="DJ-1/PfpI" evidence="6">
    <location>
        <begin position="79"/>
        <end position="131"/>
    </location>
</feature>
<dbReference type="Gene3D" id="3.40.50.880">
    <property type="match status" value="1"/>
</dbReference>
<evidence type="ECO:0000256" key="1">
    <source>
        <dbReference type="ARBA" id="ARBA00013134"/>
    </source>
</evidence>
<dbReference type="GO" id="GO:0019243">
    <property type="term" value="P:methylglyoxal catabolic process to D-lactate via S-lactoyl-glutathione"/>
    <property type="evidence" value="ECO:0007669"/>
    <property type="project" value="TreeGrafter"/>
</dbReference>
<dbReference type="InterPro" id="IPR002818">
    <property type="entry name" value="DJ-1/PfpI"/>
</dbReference>
<comment type="caution">
    <text evidence="7">The sequence shown here is derived from an EMBL/GenBank/DDBJ whole genome shotgun (WGS) entry which is preliminary data.</text>
</comment>
<protein>
    <recommendedName>
        <fullName evidence="1">D-lactate dehydratase</fullName>
        <ecNumber evidence="1">4.2.1.130</ecNumber>
    </recommendedName>
</protein>
<evidence type="ECO:0000313" key="7">
    <source>
        <dbReference type="EMBL" id="POR35887.1"/>
    </source>
</evidence>
<dbReference type="EMBL" id="PKSG01000389">
    <property type="protein sequence ID" value="POR35887.1"/>
    <property type="molecule type" value="Genomic_DNA"/>
</dbReference>
<dbReference type="InterPro" id="IPR050325">
    <property type="entry name" value="Prot/Nucl_acid_deglycase"/>
</dbReference>